<gene>
    <name evidence="9" type="ORF">SAMN02746019_00012920</name>
</gene>
<evidence type="ECO:0000313" key="9">
    <source>
        <dbReference type="EMBL" id="SNB70668.1"/>
    </source>
</evidence>
<dbReference type="InterPro" id="IPR051403">
    <property type="entry name" value="NosZ/Cyto_c_oxidase_sub2"/>
</dbReference>
<reference evidence="10" key="1">
    <citation type="submission" date="2017-06" db="EMBL/GenBank/DDBJ databases">
        <authorList>
            <person name="Varghese N."/>
            <person name="Submissions S."/>
        </authorList>
    </citation>
    <scope>NUCLEOTIDE SEQUENCE [LARGE SCALE GENOMIC DNA]</scope>
    <source>
        <strain evidence="10">JAD2</strain>
    </source>
</reference>
<accession>A0A212REA3</accession>
<dbReference type="Pfam" id="PF00116">
    <property type="entry name" value="COX2"/>
    <property type="match status" value="1"/>
</dbReference>
<dbReference type="InParanoid" id="A0A212REA3"/>
<dbReference type="InterPro" id="IPR034214">
    <property type="entry name" value="Ba3_CcO_II_C"/>
</dbReference>
<comment type="function">
    <text evidence="4">Subunits I and II form the functional core of the enzyme complex. Electrons originating in cytochrome c are transferred via heme a and Cu(A) to the binuclear center formed by heme a3 and Cu(B).</text>
</comment>
<keyword evidence="7" id="KW-0812">Transmembrane</keyword>
<sequence length="171" mass="18573">MIHDPFERVAVFGAGLLMTAFFVAIVVGAFGLGIRVPTCVTDIPPFDQPAVQEVAPGRYVVNVVAQMWAFNPREIRVPAGSLVTFNLVSKDVQHGFQILNTNVNLMAVPGVVNRAQVRFDQPGEYLIVCHEYCGTGHHAMFAKVIVEPRTAEGPSLPTPRAMASALACWAR</sequence>
<keyword evidence="7" id="KW-0472">Membrane</keyword>
<dbReference type="EMBL" id="FYEK01000044">
    <property type="protein sequence ID" value="SNB70668.1"/>
    <property type="molecule type" value="Genomic_DNA"/>
</dbReference>
<dbReference type="PANTHER" id="PTHR42838">
    <property type="entry name" value="CYTOCHROME C OXIDASE SUBUNIT II"/>
    <property type="match status" value="1"/>
</dbReference>
<dbReference type="RefSeq" id="WP_088571934.1">
    <property type="nucleotide sequence ID" value="NZ_FYEK01000044.1"/>
</dbReference>
<feature type="transmembrane region" description="Helical" evidence="7">
    <location>
        <begin position="9"/>
        <end position="34"/>
    </location>
</feature>
<evidence type="ECO:0000313" key="10">
    <source>
        <dbReference type="Proteomes" id="UP000197025"/>
    </source>
</evidence>
<evidence type="ECO:0000256" key="3">
    <source>
        <dbReference type="ARBA" id="ARBA00023008"/>
    </source>
</evidence>
<dbReference type="CDD" id="cd13913">
    <property type="entry name" value="ba3_CcO_II_C"/>
    <property type="match status" value="1"/>
</dbReference>
<evidence type="ECO:0000256" key="1">
    <source>
        <dbReference type="ARBA" id="ARBA00004196"/>
    </source>
</evidence>
<dbReference type="PROSITE" id="PS50857">
    <property type="entry name" value="COX2_CUA"/>
    <property type="match status" value="1"/>
</dbReference>
<dbReference type="PROSITE" id="PS00078">
    <property type="entry name" value="COX2"/>
    <property type="match status" value="1"/>
</dbReference>
<dbReference type="AlphaFoldDB" id="A0A212REA3"/>
<name>A0A212REA3_9CHLR</name>
<protein>
    <recommendedName>
        <fullName evidence="5">Cytochrome aa3 subunit 2</fullName>
    </recommendedName>
</protein>
<dbReference type="InterPro" id="IPR002429">
    <property type="entry name" value="CcO_II-like_C"/>
</dbReference>
<keyword evidence="7" id="KW-1133">Transmembrane helix</keyword>
<evidence type="ECO:0000256" key="4">
    <source>
        <dbReference type="ARBA" id="ARBA00024688"/>
    </source>
</evidence>
<evidence type="ECO:0000256" key="6">
    <source>
        <dbReference type="ARBA" id="ARBA00047816"/>
    </source>
</evidence>
<dbReference type="SUPFAM" id="SSF49503">
    <property type="entry name" value="Cupredoxins"/>
    <property type="match status" value="1"/>
</dbReference>
<dbReference type="Proteomes" id="UP000197025">
    <property type="component" value="Unassembled WGS sequence"/>
</dbReference>
<dbReference type="GO" id="GO:0016020">
    <property type="term" value="C:membrane"/>
    <property type="evidence" value="ECO:0007669"/>
    <property type="project" value="InterPro"/>
</dbReference>
<organism evidence="9 10">
    <name type="scientific">Thermoflexus hugenholtzii JAD2</name>
    <dbReference type="NCBI Taxonomy" id="877466"/>
    <lineage>
        <taxon>Bacteria</taxon>
        <taxon>Bacillati</taxon>
        <taxon>Chloroflexota</taxon>
        <taxon>Thermoflexia</taxon>
        <taxon>Thermoflexales</taxon>
        <taxon>Thermoflexaceae</taxon>
        <taxon>Thermoflexus</taxon>
    </lineage>
</organism>
<dbReference type="GO" id="GO:0030313">
    <property type="term" value="C:cell envelope"/>
    <property type="evidence" value="ECO:0007669"/>
    <property type="project" value="UniProtKB-SubCell"/>
</dbReference>
<dbReference type="PANTHER" id="PTHR42838:SF2">
    <property type="entry name" value="NITROUS-OXIDE REDUCTASE"/>
    <property type="match status" value="1"/>
</dbReference>
<dbReference type="GO" id="GO:0005507">
    <property type="term" value="F:copper ion binding"/>
    <property type="evidence" value="ECO:0007669"/>
    <property type="project" value="InterPro"/>
</dbReference>
<comment type="catalytic activity">
    <reaction evidence="6">
        <text>4 Fe(II)-[cytochrome c] + O2 + 8 H(+)(in) = 4 Fe(III)-[cytochrome c] + 2 H2O + 4 H(+)(out)</text>
        <dbReference type="Rhea" id="RHEA:11436"/>
        <dbReference type="Rhea" id="RHEA-COMP:10350"/>
        <dbReference type="Rhea" id="RHEA-COMP:14399"/>
        <dbReference type="ChEBI" id="CHEBI:15377"/>
        <dbReference type="ChEBI" id="CHEBI:15378"/>
        <dbReference type="ChEBI" id="CHEBI:15379"/>
        <dbReference type="ChEBI" id="CHEBI:29033"/>
        <dbReference type="ChEBI" id="CHEBI:29034"/>
        <dbReference type="EC" id="7.1.1.9"/>
    </reaction>
</comment>
<keyword evidence="2" id="KW-0479">Metal-binding</keyword>
<evidence type="ECO:0000256" key="7">
    <source>
        <dbReference type="SAM" id="Phobius"/>
    </source>
</evidence>
<keyword evidence="3" id="KW-0186">Copper</keyword>
<dbReference type="OrthoDB" id="9773456at2"/>
<dbReference type="Gene3D" id="2.60.40.420">
    <property type="entry name" value="Cupredoxins - blue copper proteins"/>
    <property type="match status" value="1"/>
</dbReference>
<evidence type="ECO:0000256" key="2">
    <source>
        <dbReference type="ARBA" id="ARBA00022723"/>
    </source>
</evidence>
<dbReference type="InterPro" id="IPR001505">
    <property type="entry name" value="Copper_CuA"/>
</dbReference>
<feature type="domain" description="Cytochrome oxidase subunit II copper A binding" evidence="8">
    <location>
        <begin position="56"/>
        <end position="171"/>
    </location>
</feature>
<dbReference type="GO" id="GO:0004129">
    <property type="term" value="F:cytochrome-c oxidase activity"/>
    <property type="evidence" value="ECO:0007669"/>
    <property type="project" value="UniProtKB-EC"/>
</dbReference>
<evidence type="ECO:0000259" key="8">
    <source>
        <dbReference type="PROSITE" id="PS50857"/>
    </source>
</evidence>
<proteinExistence type="predicted"/>
<keyword evidence="10" id="KW-1185">Reference proteome</keyword>
<dbReference type="InterPro" id="IPR008972">
    <property type="entry name" value="Cupredoxin"/>
</dbReference>
<evidence type="ECO:0000256" key="5">
    <source>
        <dbReference type="ARBA" id="ARBA00031399"/>
    </source>
</evidence>
<comment type="subcellular location">
    <subcellularLocation>
        <location evidence="1">Cell envelope</location>
    </subcellularLocation>
</comment>